<organism evidence="1 2">
    <name type="scientific">Haemaphysalis longicornis</name>
    <name type="common">Bush tick</name>
    <dbReference type="NCBI Taxonomy" id="44386"/>
    <lineage>
        <taxon>Eukaryota</taxon>
        <taxon>Metazoa</taxon>
        <taxon>Ecdysozoa</taxon>
        <taxon>Arthropoda</taxon>
        <taxon>Chelicerata</taxon>
        <taxon>Arachnida</taxon>
        <taxon>Acari</taxon>
        <taxon>Parasitiformes</taxon>
        <taxon>Ixodida</taxon>
        <taxon>Ixodoidea</taxon>
        <taxon>Ixodidae</taxon>
        <taxon>Haemaphysalinae</taxon>
        <taxon>Haemaphysalis</taxon>
    </lineage>
</organism>
<gene>
    <name evidence="1" type="ORF">HPB48_020289</name>
</gene>
<comment type="caution">
    <text evidence="1">The sequence shown here is derived from an EMBL/GenBank/DDBJ whole genome shotgun (WGS) entry which is preliminary data.</text>
</comment>
<dbReference type="AlphaFoldDB" id="A0A9J6FR53"/>
<dbReference type="InterPro" id="IPR036691">
    <property type="entry name" value="Endo/exonu/phosph_ase_sf"/>
</dbReference>
<proteinExistence type="predicted"/>
<name>A0A9J6FR53_HAELO</name>
<dbReference type="Gene3D" id="3.60.10.10">
    <property type="entry name" value="Endonuclease/exonuclease/phosphatase"/>
    <property type="match status" value="1"/>
</dbReference>
<keyword evidence="2" id="KW-1185">Reference proteome</keyword>
<protein>
    <submittedName>
        <fullName evidence="1">Uncharacterized protein</fullName>
    </submittedName>
</protein>
<sequence>MFIRCHQVCILIDTRKYCTCMQEIIAARIQLATGSRKFKTYLLVSAYYRPETSKSTKGSFEWVGELRTLYPTDHIIIGGDFTPSTPPGTIPQTPREATTCRLPW</sequence>
<dbReference type="EMBL" id="JABSTR010000002">
    <property type="protein sequence ID" value="KAH9364564.1"/>
    <property type="molecule type" value="Genomic_DNA"/>
</dbReference>
<dbReference type="VEuPathDB" id="VectorBase:HLOH_061407"/>
<reference evidence="1 2" key="1">
    <citation type="journal article" date="2020" name="Cell">
        <title>Large-Scale Comparative Analyses of Tick Genomes Elucidate Their Genetic Diversity and Vector Capacities.</title>
        <authorList>
            <consortium name="Tick Genome and Microbiome Consortium (TIGMIC)"/>
            <person name="Jia N."/>
            <person name="Wang J."/>
            <person name="Shi W."/>
            <person name="Du L."/>
            <person name="Sun Y."/>
            <person name="Zhan W."/>
            <person name="Jiang J.F."/>
            <person name="Wang Q."/>
            <person name="Zhang B."/>
            <person name="Ji P."/>
            <person name="Bell-Sakyi L."/>
            <person name="Cui X.M."/>
            <person name="Yuan T.T."/>
            <person name="Jiang B.G."/>
            <person name="Yang W.F."/>
            <person name="Lam T.T."/>
            <person name="Chang Q.C."/>
            <person name="Ding S.J."/>
            <person name="Wang X.J."/>
            <person name="Zhu J.G."/>
            <person name="Ruan X.D."/>
            <person name="Zhao L."/>
            <person name="Wei J.T."/>
            <person name="Ye R.Z."/>
            <person name="Que T.C."/>
            <person name="Du C.H."/>
            <person name="Zhou Y.H."/>
            <person name="Cheng J.X."/>
            <person name="Dai P.F."/>
            <person name="Guo W.B."/>
            <person name="Han X.H."/>
            <person name="Huang E.J."/>
            <person name="Li L.F."/>
            <person name="Wei W."/>
            <person name="Gao Y.C."/>
            <person name="Liu J.Z."/>
            <person name="Shao H.Z."/>
            <person name="Wang X."/>
            <person name="Wang C.C."/>
            <person name="Yang T.C."/>
            <person name="Huo Q.B."/>
            <person name="Li W."/>
            <person name="Chen H.Y."/>
            <person name="Chen S.E."/>
            <person name="Zhou L.G."/>
            <person name="Ni X.B."/>
            <person name="Tian J.H."/>
            <person name="Sheng Y."/>
            <person name="Liu T."/>
            <person name="Pan Y.S."/>
            <person name="Xia L.Y."/>
            <person name="Li J."/>
            <person name="Zhao F."/>
            <person name="Cao W.C."/>
        </authorList>
    </citation>
    <scope>NUCLEOTIDE SEQUENCE [LARGE SCALE GENOMIC DNA]</scope>
    <source>
        <strain evidence="1">HaeL-2018</strain>
    </source>
</reference>
<dbReference type="OrthoDB" id="6143825at2759"/>
<dbReference type="Proteomes" id="UP000821853">
    <property type="component" value="Chromosome 10"/>
</dbReference>
<evidence type="ECO:0000313" key="1">
    <source>
        <dbReference type="EMBL" id="KAH9364564.1"/>
    </source>
</evidence>
<accession>A0A9J6FR53</accession>
<evidence type="ECO:0000313" key="2">
    <source>
        <dbReference type="Proteomes" id="UP000821853"/>
    </source>
</evidence>